<feature type="region of interest" description="Disordered" evidence="12">
    <location>
        <begin position="154"/>
        <end position="191"/>
    </location>
</feature>
<evidence type="ECO:0000256" key="10">
    <source>
        <dbReference type="ARBA" id="ARBA00023204"/>
    </source>
</evidence>
<dbReference type="GO" id="GO:0004520">
    <property type="term" value="F:DNA endonuclease activity"/>
    <property type="evidence" value="ECO:0007669"/>
    <property type="project" value="TreeGrafter"/>
</dbReference>
<dbReference type="PRINTS" id="PR00853">
    <property type="entry name" value="XPGRADSUPER"/>
</dbReference>
<dbReference type="InterPro" id="IPR029060">
    <property type="entry name" value="PIN-like_dom_sf"/>
</dbReference>
<evidence type="ECO:0008006" key="17">
    <source>
        <dbReference type="Google" id="ProtNLM"/>
    </source>
</evidence>
<dbReference type="InterPro" id="IPR008918">
    <property type="entry name" value="HhH2"/>
</dbReference>
<dbReference type="InterPro" id="IPR019974">
    <property type="entry name" value="XPG_CS"/>
</dbReference>
<dbReference type="Gene3D" id="3.40.50.1010">
    <property type="entry name" value="5'-nuclease"/>
    <property type="match status" value="2"/>
</dbReference>
<feature type="compositionally biased region" description="Basic and acidic residues" evidence="12">
    <location>
        <begin position="167"/>
        <end position="191"/>
    </location>
</feature>
<proteinExistence type="inferred from homology"/>
<evidence type="ECO:0000256" key="9">
    <source>
        <dbReference type="ARBA" id="ARBA00022842"/>
    </source>
</evidence>
<protein>
    <recommendedName>
        <fullName evidence="17">PIN domain-like protein</fullName>
    </recommendedName>
</protein>
<evidence type="ECO:0000313" key="15">
    <source>
        <dbReference type="EMBL" id="KZT53232.1"/>
    </source>
</evidence>
<evidence type="ECO:0000256" key="12">
    <source>
        <dbReference type="SAM" id="MobiDB-lite"/>
    </source>
</evidence>
<keyword evidence="10" id="KW-0234">DNA repair</keyword>
<dbReference type="InParanoid" id="A0A165DP72"/>
<evidence type="ECO:0000313" key="16">
    <source>
        <dbReference type="Proteomes" id="UP000076842"/>
    </source>
</evidence>
<evidence type="ECO:0000256" key="6">
    <source>
        <dbReference type="ARBA" id="ARBA00022759"/>
    </source>
</evidence>
<feature type="domain" description="XPG-I" evidence="13">
    <location>
        <begin position="935"/>
        <end position="1004"/>
    </location>
</feature>
<accession>A0A165DP72</accession>
<dbReference type="PANTHER" id="PTHR16171:SF7">
    <property type="entry name" value="DNA REPAIR PROTEIN RAD2"/>
    <property type="match status" value="1"/>
</dbReference>
<dbReference type="FunCoup" id="A0A165DP72">
    <property type="interactions" value="409"/>
</dbReference>
<feature type="compositionally biased region" description="Polar residues" evidence="12">
    <location>
        <begin position="630"/>
        <end position="646"/>
    </location>
</feature>
<dbReference type="PROSITE" id="PS00842">
    <property type="entry name" value="XPG_2"/>
    <property type="match status" value="1"/>
</dbReference>
<dbReference type="EMBL" id="KV424042">
    <property type="protein sequence ID" value="KZT53232.1"/>
    <property type="molecule type" value="Genomic_DNA"/>
</dbReference>
<dbReference type="SMART" id="SM00485">
    <property type="entry name" value="XPGN"/>
    <property type="match status" value="1"/>
</dbReference>
<feature type="compositionally biased region" description="Pro residues" evidence="12">
    <location>
        <begin position="525"/>
        <end position="542"/>
    </location>
</feature>
<evidence type="ECO:0000256" key="7">
    <source>
        <dbReference type="ARBA" id="ARBA00022763"/>
    </source>
</evidence>
<evidence type="ECO:0000259" key="14">
    <source>
        <dbReference type="SMART" id="SM00485"/>
    </source>
</evidence>
<evidence type="ECO:0000256" key="11">
    <source>
        <dbReference type="ARBA" id="ARBA00023242"/>
    </source>
</evidence>
<comment type="similarity">
    <text evidence="3">Belongs to the XPG/RAD2 endonuclease family. XPG subfamily.</text>
</comment>
<dbReference type="GO" id="GO:0046872">
    <property type="term" value="F:metal ion binding"/>
    <property type="evidence" value="ECO:0007669"/>
    <property type="project" value="UniProtKB-KW"/>
</dbReference>
<keyword evidence="5" id="KW-0479">Metal-binding</keyword>
<dbReference type="InterPro" id="IPR006086">
    <property type="entry name" value="XPG-I_dom"/>
</dbReference>
<dbReference type="InterPro" id="IPR036279">
    <property type="entry name" value="5-3_exonuclease_C_sf"/>
</dbReference>
<dbReference type="CDD" id="cd09904">
    <property type="entry name" value="H3TH_XPG"/>
    <property type="match status" value="1"/>
</dbReference>
<feature type="compositionally biased region" description="Low complexity" evidence="12">
    <location>
        <begin position="599"/>
        <end position="615"/>
    </location>
</feature>
<keyword evidence="9" id="KW-0460">Magnesium</keyword>
<feature type="compositionally biased region" description="Acidic residues" evidence="12">
    <location>
        <begin position="489"/>
        <end position="499"/>
    </location>
</feature>
<evidence type="ECO:0000256" key="2">
    <source>
        <dbReference type="ARBA" id="ARBA00004123"/>
    </source>
</evidence>
<dbReference type="Proteomes" id="UP000076842">
    <property type="component" value="Unassembled WGS sequence"/>
</dbReference>
<dbReference type="GO" id="GO:0006289">
    <property type="term" value="P:nucleotide-excision repair"/>
    <property type="evidence" value="ECO:0007669"/>
    <property type="project" value="InterPro"/>
</dbReference>
<organism evidence="15 16">
    <name type="scientific">Calocera cornea HHB12733</name>
    <dbReference type="NCBI Taxonomy" id="1353952"/>
    <lineage>
        <taxon>Eukaryota</taxon>
        <taxon>Fungi</taxon>
        <taxon>Dikarya</taxon>
        <taxon>Basidiomycota</taxon>
        <taxon>Agaricomycotina</taxon>
        <taxon>Dacrymycetes</taxon>
        <taxon>Dacrymycetales</taxon>
        <taxon>Dacrymycetaceae</taxon>
        <taxon>Calocera</taxon>
    </lineage>
</organism>
<sequence>MGVKGLWTLLGPVGRPVLLETLEGKILAIDSSIWIYQFQATMRDKEGRGLVNAHVLGFLRRICKLLYYGVRPVFVFDGGAPALKRVTINERKKRKRGAAASHAKLAEQLLAAQMRKEALAQVAASASNARPKNAVASGSGTALGDDTVYLEDYDAPAVPRPPVTPNKSDERREAERLEKESEARKKRDKYANMDPYALPEVDLEATMTAKANAAKPDPRLATEEEMRAFIDEMRPDDFDITSPEFRELPTEVQYEIIGDMRLRSRQTSYKRLESMLRSSRTALDFSRAQIQNLKERNSLTQQLLLTAEGVGKVIDHHLTIPVRVASERNREYVLIKNQGVEGGWVLGVRDTGTKEKPIVIDDNPVKVEEEEDDLLQRASAPYDPDHRQYMRTQALSALADRYTPKKPERLTAQPSSIIPSFGPAPLPGSQPLFESDEPVQLADDEDEWADDEDLALAVEMSMNSAPSQDTDNPFIVSTQATQASTAFAVDDEDDDEDMEPVPIDLPTTTPERPQSPIDLQDFESPSPPGSPPLGPVFLPPYQTPAEKAASKIQHAAAFVHDTFKTHPLISEQSPTRVSPSTSRTPARPSISPQASGSRPIVSPSSTSKPSTPVRSNSALARPGSLPMLQTEHTVTPPKQTESSSPFDDSDAGAPIFRARARPTPKEPVPVGVLPPSGASRIPLSQTLTKDPSALHHPSPSPIVIDKGKQREVPRVPSREVVSPFRQVVELPDESSSPSPPSSRPFMRKPSASQADLRRQSFSNLSRVSMPPDLEEPAYPTSPSPSPAPSRTSSAQPSTSGVPAPGDAPPSPGLVDQRHPSPAVTLSVAAEDESSAPHPSDDEDEIMWSRSPSPTSRTGEDFQPPEDWDAAQEMDPEAEENEFAQFMSEVKGKDIGTMQREIDEEISTLNQQRKAALVASEDVTLQMVTQIQNMLRLFGIPFITAPMEAEAQCAELVHLGLVEGIITDDSDVFLFGGLRVFKNMFNQSKTVECFLLTDLSRELSLDRDKLIRLAYLLGSDYVDGLPRVGPVVAMEMLREFPGEDGLHKFKEWWLKVQNGRDKPADNATPFRRKFKKRYKDLYLPNEWPNSNVRDAYYHPTVDESTEPFKWGLPDLDALRVFLREELGWNASKVDETLLPIIRKVGQRGKAAQVNKQGTLSSYFDVSVGSGAYEPRKRQAYSSKRLQKVVSDFRKEQMRMEEVRRSMAPEAEEEDAPKRSKRKAKAAAMEEKAPKRKANGKSRAMSVASSAGPSAERSDPVTAAGEQSPIVSAKPRPRPRKVKRGDDEYMPGRA</sequence>
<reference evidence="15 16" key="1">
    <citation type="journal article" date="2016" name="Mol. Biol. Evol.">
        <title>Comparative Genomics of Early-Diverging Mushroom-Forming Fungi Provides Insights into the Origins of Lignocellulose Decay Capabilities.</title>
        <authorList>
            <person name="Nagy L.G."/>
            <person name="Riley R."/>
            <person name="Tritt A."/>
            <person name="Adam C."/>
            <person name="Daum C."/>
            <person name="Floudas D."/>
            <person name="Sun H."/>
            <person name="Yadav J.S."/>
            <person name="Pangilinan J."/>
            <person name="Larsson K.H."/>
            <person name="Matsuura K."/>
            <person name="Barry K."/>
            <person name="Labutti K."/>
            <person name="Kuo R."/>
            <person name="Ohm R.A."/>
            <person name="Bhattacharya S.S."/>
            <person name="Shirouzu T."/>
            <person name="Yoshinaga Y."/>
            <person name="Martin F.M."/>
            <person name="Grigoriev I.V."/>
            <person name="Hibbett D.S."/>
        </authorList>
    </citation>
    <scope>NUCLEOTIDE SEQUENCE [LARGE SCALE GENOMIC DNA]</scope>
    <source>
        <strain evidence="15 16">HHB12733</strain>
    </source>
</reference>
<dbReference type="SUPFAM" id="SSF47807">
    <property type="entry name" value="5' to 3' exonuclease, C-terminal subdomain"/>
    <property type="match status" value="1"/>
</dbReference>
<evidence type="ECO:0000256" key="4">
    <source>
        <dbReference type="ARBA" id="ARBA00022722"/>
    </source>
</evidence>
<feature type="region of interest" description="Disordered" evidence="12">
    <location>
        <begin position="1195"/>
        <end position="1292"/>
    </location>
</feature>
<dbReference type="GO" id="GO:0003697">
    <property type="term" value="F:single-stranded DNA binding"/>
    <property type="evidence" value="ECO:0007669"/>
    <property type="project" value="InterPro"/>
</dbReference>
<evidence type="ECO:0000256" key="5">
    <source>
        <dbReference type="ARBA" id="ARBA00022723"/>
    </source>
</evidence>
<dbReference type="Gene3D" id="1.10.150.20">
    <property type="entry name" value="5' to 3' exonuclease, C-terminal subdomain"/>
    <property type="match status" value="1"/>
</dbReference>
<gene>
    <name evidence="15" type="ORF">CALCODRAFT_520157</name>
</gene>
<dbReference type="SMART" id="SM00484">
    <property type="entry name" value="XPGI"/>
    <property type="match status" value="1"/>
</dbReference>
<dbReference type="Pfam" id="PF00867">
    <property type="entry name" value="XPG_I"/>
    <property type="match status" value="1"/>
</dbReference>
<dbReference type="GO" id="GO:0016788">
    <property type="term" value="F:hydrolase activity, acting on ester bonds"/>
    <property type="evidence" value="ECO:0007669"/>
    <property type="project" value="InterPro"/>
</dbReference>
<feature type="region of interest" description="Disordered" evidence="12">
    <location>
        <begin position="485"/>
        <end position="867"/>
    </location>
</feature>
<dbReference type="CDD" id="cd09868">
    <property type="entry name" value="PIN_XPG_RAD2"/>
    <property type="match status" value="2"/>
</dbReference>
<dbReference type="STRING" id="1353952.A0A165DP72"/>
<dbReference type="Pfam" id="PF00752">
    <property type="entry name" value="XPG_N"/>
    <property type="match status" value="1"/>
</dbReference>
<evidence type="ECO:0000259" key="13">
    <source>
        <dbReference type="SMART" id="SM00484"/>
    </source>
</evidence>
<dbReference type="InterPro" id="IPR006085">
    <property type="entry name" value="XPG_DNA_repair_N"/>
</dbReference>
<evidence type="ECO:0000256" key="3">
    <source>
        <dbReference type="ARBA" id="ARBA00005283"/>
    </source>
</evidence>
<dbReference type="OrthoDB" id="31113at2759"/>
<comment type="cofactor">
    <cofactor evidence="1">
        <name>Mg(2+)</name>
        <dbReference type="ChEBI" id="CHEBI:18420"/>
    </cofactor>
</comment>
<keyword evidence="8" id="KW-0378">Hydrolase</keyword>
<feature type="domain" description="XPG N-terminal" evidence="14">
    <location>
        <begin position="1"/>
        <end position="98"/>
    </location>
</feature>
<keyword evidence="4" id="KW-0540">Nuclease</keyword>
<dbReference type="PANTHER" id="PTHR16171">
    <property type="entry name" value="DNA REPAIR PROTEIN COMPLEMENTING XP-G CELLS-RELATED"/>
    <property type="match status" value="1"/>
</dbReference>
<keyword evidence="7" id="KW-0227">DNA damage</keyword>
<name>A0A165DP72_9BASI</name>
<feature type="compositionally biased region" description="Basic and acidic residues" evidence="12">
    <location>
        <begin position="705"/>
        <end position="717"/>
    </location>
</feature>
<keyword evidence="11" id="KW-0539">Nucleus</keyword>
<dbReference type="SMART" id="SM00279">
    <property type="entry name" value="HhH2"/>
    <property type="match status" value="1"/>
</dbReference>
<evidence type="ECO:0000256" key="8">
    <source>
        <dbReference type="ARBA" id="ARBA00022801"/>
    </source>
</evidence>
<feature type="compositionally biased region" description="Low complexity" evidence="12">
    <location>
        <begin position="788"/>
        <end position="799"/>
    </location>
</feature>
<dbReference type="InterPro" id="IPR001044">
    <property type="entry name" value="XPG/Rad2_eukaryotes"/>
</dbReference>
<feature type="compositionally biased region" description="Low complexity" evidence="12">
    <location>
        <begin position="573"/>
        <end position="592"/>
    </location>
</feature>
<dbReference type="SUPFAM" id="SSF88723">
    <property type="entry name" value="PIN domain-like"/>
    <property type="match status" value="1"/>
</dbReference>
<comment type="subcellular location">
    <subcellularLocation>
        <location evidence="2">Nucleus</location>
    </subcellularLocation>
</comment>
<keyword evidence="16" id="KW-1185">Reference proteome</keyword>
<dbReference type="GO" id="GO:0005634">
    <property type="term" value="C:nucleus"/>
    <property type="evidence" value="ECO:0007669"/>
    <property type="project" value="UniProtKB-SubCell"/>
</dbReference>
<dbReference type="InterPro" id="IPR006084">
    <property type="entry name" value="XPG/Rad2"/>
</dbReference>
<keyword evidence="6" id="KW-0255">Endonuclease</keyword>
<evidence type="ECO:0000256" key="1">
    <source>
        <dbReference type="ARBA" id="ARBA00001946"/>
    </source>
</evidence>
<dbReference type="PROSITE" id="PS00841">
    <property type="entry name" value="XPG_1"/>
    <property type="match status" value="1"/>
</dbReference>
<feature type="compositionally biased region" description="Basic and acidic residues" evidence="12">
    <location>
        <begin position="1195"/>
        <end position="1205"/>
    </location>
</feature>
<dbReference type="PRINTS" id="PR00066">
    <property type="entry name" value="XRODRMPGMNTG"/>
</dbReference>